<dbReference type="InterPro" id="IPR001932">
    <property type="entry name" value="PPM-type_phosphatase-like_dom"/>
</dbReference>
<dbReference type="Proteomes" id="UP000004063">
    <property type="component" value="Chromosome"/>
</dbReference>
<evidence type="ECO:0000259" key="1">
    <source>
        <dbReference type="PROSITE" id="PS51746"/>
    </source>
</evidence>
<sequence>MIQIQIQIIIKNQIMKILEKTIITVGNNMEYFSISYKGDIREKNEDYYKNETFKDSQIFLIADGMGGCKYGEKASEIAVEEFLICFKNHYDEKLSMKDLIYGSIHHAGYKILDFSKSNNCLNNIGTTFLATIIKENTMYLFNIGDSRAYLQNEYGFYQISKDHIVKNNENLKNAITRGLGFLSMDKPDYIIKELNADDQILMATDGFYKFIDNSSIEYILKSNLNVKEKCNTLLENVTNKSDDNITITLIKI</sequence>
<dbReference type="InterPro" id="IPR036457">
    <property type="entry name" value="PPM-type-like_dom_sf"/>
</dbReference>
<dbReference type="PANTHER" id="PTHR13832:SF860">
    <property type="entry name" value="PROTEIN PHOSPHATASE PHPP"/>
    <property type="match status" value="1"/>
</dbReference>
<dbReference type="eggNOG" id="COG0631">
    <property type="taxonomic scope" value="Bacteria"/>
</dbReference>
<dbReference type="STRING" id="525282.HMPREF0391_11483"/>
<evidence type="ECO:0000313" key="2">
    <source>
        <dbReference type="EMBL" id="EFH92511.1"/>
    </source>
</evidence>
<dbReference type="CDD" id="cd00143">
    <property type="entry name" value="PP2Cc"/>
    <property type="match status" value="1"/>
</dbReference>
<dbReference type="GO" id="GO:0004722">
    <property type="term" value="F:protein serine/threonine phosphatase activity"/>
    <property type="evidence" value="ECO:0007669"/>
    <property type="project" value="InterPro"/>
</dbReference>
<reference evidence="2" key="1">
    <citation type="submission" date="2010-05" db="EMBL/GenBank/DDBJ databases">
        <authorList>
            <person name="Muzny D."/>
            <person name="Qin X."/>
            <person name="Buhay C."/>
            <person name="Dugan-Rocha S."/>
            <person name="Ding Y."/>
            <person name="Chen G."/>
            <person name="Hawes A."/>
            <person name="Holder M."/>
            <person name="Jhangiani S."/>
            <person name="Johnson A."/>
            <person name="Khan Z."/>
            <person name="Li Z."/>
            <person name="Liu W."/>
            <person name="Liu X."/>
            <person name="Perez L."/>
            <person name="Shen H."/>
            <person name="Wang Q."/>
            <person name="Watt J."/>
            <person name="Xi L."/>
            <person name="Xin Y."/>
            <person name="Zhou J."/>
            <person name="Deng J."/>
            <person name="Jiang H."/>
            <person name="Liu Y."/>
            <person name="Qu J."/>
            <person name="Song X.-Z."/>
            <person name="Zhang L."/>
            <person name="Villasana D."/>
            <person name="Johnson A."/>
            <person name="Liu J."/>
            <person name="Liyanage D."/>
            <person name="Lorensuhewa L."/>
            <person name="Robinson T."/>
            <person name="Song A."/>
            <person name="Song B.-B."/>
            <person name="Dinh H."/>
            <person name="Thornton R."/>
            <person name="Coyle M."/>
            <person name="Francisco L."/>
            <person name="Jackson L."/>
            <person name="Javaid M."/>
            <person name="Korchina V."/>
            <person name="Kovar C."/>
            <person name="Mata R."/>
            <person name="Mathew T."/>
            <person name="Ngo R."/>
            <person name="Nguyen L."/>
            <person name="Nguyen N."/>
            <person name="Okwuonu G."/>
            <person name="Ongeri F."/>
            <person name="Pham C."/>
            <person name="Simmons D."/>
            <person name="Wilczek-Boney K."/>
            <person name="Hale W."/>
            <person name="Jakkamsetti A."/>
            <person name="Pham P."/>
            <person name="Ruth R."/>
            <person name="San Lucas F."/>
            <person name="Warren J."/>
            <person name="Zhang J."/>
            <person name="Zhao Z."/>
            <person name="Zhou C."/>
            <person name="Zhu D."/>
            <person name="Lee S."/>
            <person name="Bess C."/>
            <person name="Blankenburg K."/>
            <person name="Forbes L."/>
            <person name="Fu Q."/>
            <person name="Gubbala S."/>
            <person name="Hirani K."/>
            <person name="Jayaseelan J.C."/>
            <person name="Lara F."/>
            <person name="Munidasa M."/>
            <person name="Palculict T."/>
            <person name="Patil S."/>
            <person name="Pu L.-L."/>
            <person name="Saada N."/>
            <person name="Tang L."/>
            <person name="Weissenberger G."/>
            <person name="Zhu Y."/>
            <person name="Hemphill L."/>
            <person name="Shang Y."/>
            <person name="Youmans B."/>
            <person name="Ayvaz T."/>
            <person name="Ross M."/>
            <person name="Santibanez J."/>
            <person name="Aqrawi P."/>
            <person name="Gross S."/>
            <person name="Joshi V."/>
            <person name="Fowler G."/>
            <person name="Nazareth L."/>
            <person name="Reid J."/>
            <person name="Worley K."/>
            <person name="Petrosino J."/>
            <person name="Highlander S."/>
            <person name="Gibbs R."/>
        </authorList>
    </citation>
    <scope>NUCLEOTIDE SEQUENCE [LARGE SCALE GENOMIC DNA]</scope>
    <source>
        <strain evidence="2">ATCC 53516</strain>
    </source>
</reference>
<dbReference type="SMART" id="SM00331">
    <property type="entry name" value="PP2C_SIG"/>
    <property type="match status" value="1"/>
</dbReference>
<dbReference type="Gene3D" id="3.60.40.10">
    <property type="entry name" value="PPM-type phosphatase domain"/>
    <property type="match status" value="1"/>
</dbReference>
<protein>
    <submittedName>
        <fullName evidence="2">Protein phosphatase 2C</fullName>
    </submittedName>
</protein>
<dbReference type="SMART" id="SM00332">
    <property type="entry name" value="PP2Cc"/>
    <property type="match status" value="1"/>
</dbReference>
<dbReference type="SUPFAM" id="SSF81606">
    <property type="entry name" value="PP2C-like"/>
    <property type="match status" value="1"/>
</dbReference>
<gene>
    <name evidence="2" type="ORF">HMPREF0391_11483</name>
</gene>
<dbReference type="InterPro" id="IPR015655">
    <property type="entry name" value="PP2C"/>
</dbReference>
<dbReference type="EMBL" id="ACHM02000003">
    <property type="protein sequence ID" value="EFH92511.1"/>
    <property type="molecule type" value="Genomic_DNA"/>
</dbReference>
<organism evidence="2">
    <name type="scientific">Finegoldia magna ATCC 53516</name>
    <dbReference type="NCBI Taxonomy" id="525282"/>
    <lineage>
        <taxon>Bacteria</taxon>
        <taxon>Bacillati</taxon>
        <taxon>Bacillota</taxon>
        <taxon>Tissierellia</taxon>
        <taxon>Tissierellales</taxon>
        <taxon>Peptoniphilaceae</taxon>
        <taxon>Finegoldia</taxon>
    </lineage>
</organism>
<dbReference type="AlphaFoldDB" id="D6SAL1"/>
<dbReference type="Pfam" id="PF13672">
    <property type="entry name" value="PP2C_2"/>
    <property type="match status" value="1"/>
</dbReference>
<proteinExistence type="predicted"/>
<dbReference type="PANTHER" id="PTHR13832">
    <property type="entry name" value="PROTEIN PHOSPHATASE 2C"/>
    <property type="match status" value="1"/>
</dbReference>
<feature type="domain" description="PPM-type phosphatase" evidence="1">
    <location>
        <begin position="30"/>
        <end position="252"/>
    </location>
</feature>
<dbReference type="HOGENOM" id="CLU_034545_0_3_9"/>
<dbReference type="PROSITE" id="PS51746">
    <property type="entry name" value="PPM_2"/>
    <property type="match status" value="1"/>
</dbReference>
<name>D6SAL1_FINMA</name>
<comment type="caution">
    <text evidence="2">The sequence shown here is derived from an EMBL/GenBank/DDBJ whole genome shotgun (WGS) entry which is preliminary data.</text>
</comment>
<accession>D6SAL1</accession>